<name>A0A2M9BBW7_9MICO</name>
<dbReference type="RefSeq" id="WP_157802975.1">
    <property type="nucleotide sequence ID" value="NZ_PGFB01000005.1"/>
</dbReference>
<keyword evidence="2" id="KW-1185">Reference proteome</keyword>
<sequence length="105" mass="10366">MTAEFAAVVPAIVLVLAFCLGGIQLATQNLRMTDAAADAARSLARGDGSDVAAGRAATIAGAVTMNTRQQGEFVCVELSAGSAFGPLALVGVEARAQSCALAGGL</sequence>
<dbReference type="AlphaFoldDB" id="A0A2M9BBW7"/>
<accession>A0A2M9BBW7</accession>
<dbReference type="EMBL" id="PGFB01000005">
    <property type="protein sequence ID" value="PJJ55436.1"/>
    <property type="molecule type" value="Genomic_DNA"/>
</dbReference>
<evidence type="ECO:0000313" key="1">
    <source>
        <dbReference type="EMBL" id="PJJ55436.1"/>
    </source>
</evidence>
<evidence type="ECO:0000313" key="2">
    <source>
        <dbReference type="Proteomes" id="UP000230161"/>
    </source>
</evidence>
<dbReference type="Proteomes" id="UP000230161">
    <property type="component" value="Unassembled WGS sequence"/>
</dbReference>
<dbReference type="InterPro" id="IPR049790">
    <property type="entry name" value="Rv3655c/TadE"/>
</dbReference>
<organism evidence="1 2">
    <name type="scientific">Compostimonas suwonensis</name>
    <dbReference type="NCBI Taxonomy" id="1048394"/>
    <lineage>
        <taxon>Bacteria</taxon>
        <taxon>Bacillati</taxon>
        <taxon>Actinomycetota</taxon>
        <taxon>Actinomycetes</taxon>
        <taxon>Micrococcales</taxon>
        <taxon>Microbacteriaceae</taxon>
        <taxon>Compostimonas</taxon>
    </lineage>
</organism>
<protein>
    <recommendedName>
        <fullName evidence="3">TadE-like protein</fullName>
    </recommendedName>
</protein>
<proteinExistence type="predicted"/>
<evidence type="ECO:0008006" key="3">
    <source>
        <dbReference type="Google" id="ProtNLM"/>
    </source>
</evidence>
<reference evidence="1 2" key="1">
    <citation type="submission" date="2017-11" db="EMBL/GenBank/DDBJ databases">
        <title>Genomic Encyclopedia of Archaeal and Bacterial Type Strains, Phase II (KMG-II): From Individual Species to Whole Genera.</title>
        <authorList>
            <person name="Goeker M."/>
        </authorList>
    </citation>
    <scope>NUCLEOTIDE SEQUENCE [LARGE SCALE GENOMIC DNA]</scope>
    <source>
        <strain evidence="1 2">DSM 25625</strain>
    </source>
</reference>
<gene>
    <name evidence="1" type="ORF">CLV54_2780</name>
</gene>
<dbReference type="NCBIfam" id="NF041390">
    <property type="entry name" value="TadE_Rv3655c"/>
    <property type="match status" value="1"/>
</dbReference>
<dbReference type="OrthoDB" id="5125815at2"/>
<comment type="caution">
    <text evidence="1">The sequence shown here is derived from an EMBL/GenBank/DDBJ whole genome shotgun (WGS) entry which is preliminary data.</text>
</comment>